<accession>A0A0A8L9Z3</accession>
<dbReference type="PANTHER" id="PTHR28054:SF1">
    <property type="entry name" value="RNA POLYMERASE I-SPECIFIC TRANSCRIPTION INITIATION FACTOR RRN10"/>
    <property type="match status" value="1"/>
</dbReference>
<sequence>MSSSNVYKASHNLVKGPNGTVISPDECLGLRLNHIVPVPLLTRDELQKRLPSLDTKVVHYFLTQLILQRYPQLAKRFDETSLIAISWLLEKWIADYLVAPETGSVSEGVSQQISKDINYRYSPADI</sequence>
<reference evidence="1 2" key="1">
    <citation type="submission" date="2014-03" db="EMBL/GenBank/DDBJ databases">
        <title>The genome of Kluyveromyces dobzhanskii.</title>
        <authorList>
            <person name="Nystedt B."/>
            <person name="Astrom S."/>
        </authorList>
    </citation>
    <scope>NUCLEOTIDE SEQUENCE [LARGE SCALE GENOMIC DNA]</scope>
    <source>
        <strain evidence="1 2">CBS 2104</strain>
    </source>
</reference>
<keyword evidence="2" id="KW-1185">Reference proteome</keyword>
<dbReference type="InterPro" id="IPR022793">
    <property type="entry name" value="Rrn10"/>
</dbReference>
<dbReference type="Pfam" id="PF05234">
    <property type="entry name" value="UAF_Rrn10"/>
    <property type="match status" value="1"/>
</dbReference>
<protein>
    <submittedName>
        <fullName evidence="1">WGS project CCBQ000000000 data, contig 00015</fullName>
    </submittedName>
</protein>
<evidence type="ECO:0000313" key="2">
    <source>
        <dbReference type="Proteomes" id="UP000031516"/>
    </source>
</evidence>
<dbReference type="EMBL" id="CCBQ010000045">
    <property type="protein sequence ID" value="CDO95891.1"/>
    <property type="molecule type" value="Genomic_DNA"/>
</dbReference>
<comment type="caution">
    <text evidence="1">The sequence shown here is derived from an EMBL/GenBank/DDBJ whole genome shotgun (WGS) entry which is preliminary data.</text>
</comment>
<dbReference type="AlphaFoldDB" id="A0A0A8L9Z3"/>
<dbReference type="OrthoDB" id="2565191at2759"/>
<dbReference type="GO" id="GO:0006360">
    <property type="term" value="P:transcription by RNA polymerase I"/>
    <property type="evidence" value="ECO:0007669"/>
    <property type="project" value="InterPro"/>
</dbReference>
<gene>
    <name evidence="1" type="ORF">KLDO_g4115</name>
</gene>
<dbReference type="PANTHER" id="PTHR28054">
    <property type="entry name" value="RNA POLYMERASE I-SPECIFIC TRANSCRIPTION INITIATION FACTOR RRN10"/>
    <property type="match status" value="1"/>
</dbReference>
<organism evidence="1 2">
    <name type="scientific">Kluyveromyces dobzhanskii CBS 2104</name>
    <dbReference type="NCBI Taxonomy" id="1427455"/>
    <lineage>
        <taxon>Eukaryota</taxon>
        <taxon>Fungi</taxon>
        <taxon>Dikarya</taxon>
        <taxon>Ascomycota</taxon>
        <taxon>Saccharomycotina</taxon>
        <taxon>Saccharomycetes</taxon>
        <taxon>Saccharomycetales</taxon>
        <taxon>Saccharomycetaceae</taxon>
        <taxon>Kluyveromyces</taxon>
    </lineage>
</organism>
<dbReference type="Proteomes" id="UP000031516">
    <property type="component" value="Unassembled WGS sequence"/>
</dbReference>
<name>A0A0A8L9Z3_9SACH</name>
<proteinExistence type="predicted"/>
<evidence type="ECO:0000313" key="1">
    <source>
        <dbReference type="EMBL" id="CDO95891.1"/>
    </source>
</evidence>